<reference evidence="1" key="1">
    <citation type="submission" date="2021-04" db="EMBL/GenBank/DDBJ databases">
        <authorList>
            <person name="Hornung B."/>
        </authorList>
    </citation>
    <scope>NUCLEOTIDE SEQUENCE</scope>
    <source>
        <strain evidence="1">G5G6</strain>
    </source>
</reference>
<comment type="caution">
    <text evidence="1">The sequence shown here is derived from an EMBL/GenBank/DDBJ whole genome shotgun (WGS) entry which is preliminary data.</text>
</comment>
<gene>
    <name evidence="1" type="ORF">GTOL_11692</name>
</gene>
<organism evidence="1 2">
    <name type="scientific">Georgfuchsia toluolica</name>
    <dbReference type="NCBI Taxonomy" id="424218"/>
    <lineage>
        <taxon>Bacteria</taxon>
        <taxon>Pseudomonadati</taxon>
        <taxon>Pseudomonadota</taxon>
        <taxon>Betaproteobacteria</taxon>
        <taxon>Nitrosomonadales</taxon>
        <taxon>Sterolibacteriaceae</taxon>
        <taxon>Georgfuchsia</taxon>
    </lineage>
</organism>
<proteinExistence type="predicted"/>
<sequence length="83" mass="9215">MMFQGAAMQTKRDSFPDALRHFNDLPDSAFVRTPVVQGLTSWSRATVHRRVADGTLPAPCRLSPGVTAFRVGDLRRFLNGQGR</sequence>
<evidence type="ECO:0000313" key="2">
    <source>
        <dbReference type="Proteomes" id="UP000742786"/>
    </source>
</evidence>
<protein>
    <submittedName>
        <fullName evidence="1">Transcriptional regulator</fullName>
    </submittedName>
</protein>
<dbReference type="Proteomes" id="UP000742786">
    <property type="component" value="Unassembled WGS sequence"/>
</dbReference>
<keyword evidence="2" id="KW-1185">Reference proteome</keyword>
<evidence type="ECO:0000313" key="1">
    <source>
        <dbReference type="EMBL" id="CAG4883809.1"/>
    </source>
</evidence>
<dbReference type="EMBL" id="CAJQUM010000001">
    <property type="protein sequence ID" value="CAG4883809.1"/>
    <property type="molecule type" value="Genomic_DNA"/>
</dbReference>
<accession>A0A916N2F1</accession>
<dbReference type="AlphaFoldDB" id="A0A916N2F1"/>
<name>A0A916N2F1_9PROT</name>